<evidence type="ECO:0000256" key="1">
    <source>
        <dbReference type="SAM" id="Phobius"/>
    </source>
</evidence>
<sequence length="181" mass="19583">MGVQTDSSQQPSILSNMLSALQAILTDVWSTLISMLDQIIPPPRRAAIYSRACAFGRNRPILASFLAFQLVCSGVPLSLLILHVASVIFFSFATAIVIGSICALTFTAVCVGLALLVLVPILMVTTFVGLTLWFWALAGWYVLGWMGLLERRRAPATKAGEENEKGAIDLVAVKEVSEEKN</sequence>
<dbReference type="Pfam" id="PF16015">
    <property type="entry name" value="Promethin"/>
    <property type="match status" value="1"/>
</dbReference>
<keyword evidence="1" id="KW-1133">Transmembrane helix</keyword>
<keyword evidence="1" id="KW-0812">Transmembrane</keyword>
<accession>A0AAF0IH44</accession>
<organism evidence="2 3">
    <name type="scientific">Emydomyces testavorans</name>
    <dbReference type="NCBI Taxonomy" id="2070801"/>
    <lineage>
        <taxon>Eukaryota</taxon>
        <taxon>Fungi</taxon>
        <taxon>Dikarya</taxon>
        <taxon>Ascomycota</taxon>
        <taxon>Pezizomycotina</taxon>
        <taxon>Eurotiomycetes</taxon>
        <taxon>Eurotiomycetidae</taxon>
        <taxon>Onygenales</taxon>
        <taxon>Nannizziopsiaceae</taxon>
        <taxon>Emydomyces</taxon>
    </lineage>
</organism>
<evidence type="ECO:0000313" key="3">
    <source>
        <dbReference type="Proteomes" id="UP001219355"/>
    </source>
</evidence>
<dbReference type="AlphaFoldDB" id="A0AAF0IH44"/>
<feature type="transmembrane region" description="Helical" evidence="1">
    <location>
        <begin position="121"/>
        <end position="143"/>
    </location>
</feature>
<keyword evidence="3" id="KW-1185">Reference proteome</keyword>
<dbReference type="Proteomes" id="UP001219355">
    <property type="component" value="Chromosome 1"/>
</dbReference>
<evidence type="ECO:0000313" key="2">
    <source>
        <dbReference type="EMBL" id="WEW56457.1"/>
    </source>
</evidence>
<reference evidence="2" key="1">
    <citation type="submission" date="2023-03" db="EMBL/GenBank/DDBJ databases">
        <title>Emydomyces testavorans Genome Sequence.</title>
        <authorList>
            <person name="Hoyer L."/>
        </authorList>
    </citation>
    <scope>NUCLEOTIDE SEQUENCE</scope>
    <source>
        <strain evidence="2">16-2883</strain>
    </source>
</reference>
<protein>
    <submittedName>
        <fullName evidence="2">Uncharacterized protein</fullName>
    </submittedName>
</protein>
<feature type="transmembrane region" description="Helical" evidence="1">
    <location>
        <begin position="88"/>
        <end position="114"/>
    </location>
</feature>
<proteinExistence type="predicted"/>
<gene>
    <name evidence="2" type="ORF">PRK78_001901</name>
</gene>
<feature type="transmembrane region" description="Helical" evidence="1">
    <location>
        <begin position="61"/>
        <end position="82"/>
    </location>
</feature>
<keyword evidence="1" id="KW-0472">Membrane</keyword>
<dbReference type="EMBL" id="CP120627">
    <property type="protein sequence ID" value="WEW56457.1"/>
    <property type="molecule type" value="Genomic_DNA"/>
</dbReference>
<name>A0AAF0IH44_9EURO</name>